<dbReference type="CDD" id="cd12797">
    <property type="entry name" value="M23_peptidase"/>
    <property type="match status" value="1"/>
</dbReference>
<dbReference type="Gene3D" id="2.70.70.10">
    <property type="entry name" value="Glucose Permease (Domain IIA)"/>
    <property type="match status" value="1"/>
</dbReference>
<accession>A0A7S0H212</accession>
<dbReference type="SUPFAM" id="SSF51261">
    <property type="entry name" value="Duplicated hybrid motif"/>
    <property type="match status" value="1"/>
</dbReference>
<organism evidence="2">
    <name type="scientific">Amorphochlora amoebiformis</name>
    <dbReference type="NCBI Taxonomy" id="1561963"/>
    <lineage>
        <taxon>Eukaryota</taxon>
        <taxon>Sar</taxon>
        <taxon>Rhizaria</taxon>
        <taxon>Cercozoa</taxon>
        <taxon>Chlorarachniophyceae</taxon>
        <taxon>Amorphochlora</taxon>
    </lineage>
</organism>
<dbReference type="GO" id="GO:0004222">
    <property type="term" value="F:metalloendopeptidase activity"/>
    <property type="evidence" value="ECO:0007669"/>
    <property type="project" value="TreeGrafter"/>
</dbReference>
<proteinExistence type="predicted"/>
<reference evidence="2" key="1">
    <citation type="submission" date="2021-01" db="EMBL/GenBank/DDBJ databases">
        <authorList>
            <person name="Corre E."/>
            <person name="Pelletier E."/>
            <person name="Niang G."/>
            <person name="Scheremetjew M."/>
            <person name="Finn R."/>
            <person name="Kale V."/>
            <person name="Holt S."/>
            <person name="Cochrane G."/>
            <person name="Meng A."/>
            <person name="Brown T."/>
            <person name="Cohen L."/>
        </authorList>
    </citation>
    <scope>NUCLEOTIDE SEQUENCE</scope>
    <source>
        <strain evidence="2">CCMP2058</strain>
    </source>
</reference>
<gene>
    <name evidence="2" type="ORF">LAMO00422_LOCUS10754</name>
</gene>
<feature type="domain" description="M23ase beta-sheet core" evidence="1">
    <location>
        <begin position="99"/>
        <end position="196"/>
    </location>
</feature>
<dbReference type="Pfam" id="PF01551">
    <property type="entry name" value="Peptidase_M23"/>
    <property type="match status" value="1"/>
</dbReference>
<dbReference type="InterPro" id="IPR050570">
    <property type="entry name" value="Cell_wall_metabolism_enzyme"/>
</dbReference>
<evidence type="ECO:0000313" key="2">
    <source>
        <dbReference type="EMBL" id="CAD8451001.1"/>
    </source>
</evidence>
<dbReference type="InterPro" id="IPR016047">
    <property type="entry name" value="M23ase_b-sheet_dom"/>
</dbReference>
<dbReference type="PANTHER" id="PTHR21666:SF270">
    <property type="entry name" value="MUREIN HYDROLASE ACTIVATOR ENVC"/>
    <property type="match status" value="1"/>
</dbReference>
<dbReference type="AlphaFoldDB" id="A0A7S0H212"/>
<dbReference type="EMBL" id="HBEM01015590">
    <property type="protein sequence ID" value="CAD8451001.1"/>
    <property type="molecule type" value="Transcribed_RNA"/>
</dbReference>
<dbReference type="PANTHER" id="PTHR21666">
    <property type="entry name" value="PEPTIDASE-RELATED"/>
    <property type="match status" value="1"/>
</dbReference>
<sequence length="256" mass="28513">MIGGRGERRARNHLGTMEGINALKVFKGPFEAKEFSTIVNMEGKKIVIRDFTTGKEPEPLPEGAIDIGRYNEMRPNMYVSDMYQDTEKQIEGYAGVRNIHMGLDIGGPAGTPVMSFADGKIQKFGYNPGKGDYGHVVIVQYKISDTNVWALYGHLSAKSVGYKYIGMPVKKGDVIGWYGVPGENGGWPPHVHFQLSFVEPQTHDLPGVVSLRDHKRSEIHFPDPRLVLGKLYPGEGLIVPKGLEIPERYRKESKKS</sequence>
<name>A0A7S0H212_9EUKA</name>
<dbReference type="InterPro" id="IPR011055">
    <property type="entry name" value="Dup_hybrid_motif"/>
</dbReference>
<evidence type="ECO:0000259" key="1">
    <source>
        <dbReference type="Pfam" id="PF01551"/>
    </source>
</evidence>
<protein>
    <recommendedName>
        <fullName evidence="1">M23ase beta-sheet core domain-containing protein</fullName>
    </recommendedName>
</protein>